<dbReference type="AlphaFoldDB" id="A0A6M5YW37"/>
<evidence type="ECO:0000313" key="3">
    <source>
        <dbReference type="Proteomes" id="UP000503447"/>
    </source>
</evidence>
<organism evidence="2 3">
    <name type="scientific">Frigoriglobus tundricola</name>
    <dbReference type="NCBI Taxonomy" id="2774151"/>
    <lineage>
        <taxon>Bacteria</taxon>
        <taxon>Pseudomonadati</taxon>
        <taxon>Planctomycetota</taxon>
        <taxon>Planctomycetia</taxon>
        <taxon>Gemmatales</taxon>
        <taxon>Gemmataceae</taxon>
        <taxon>Frigoriglobus</taxon>
    </lineage>
</organism>
<evidence type="ECO:0000313" key="2">
    <source>
        <dbReference type="EMBL" id="QJW97606.1"/>
    </source>
</evidence>
<protein>
    <submittedName>
        <fullName evidence="2">Uncharacterized protein</fullName>
    </submittedName>
</protein>
<feature type="region of interest" description="Disordered" evidence="1">
    <location>
        <begin position="51"/>
        <end position="132"/>
    </location>
</feature>
<name>A0A6M5YW37_9BACT</name>
<accession>A0A6M5YW37</accession>
<gene>
    <name evidence="2" type="ORF">FTUN_5181</name>
</gene>
<dbReference type="EMBL" id="CP053452">
    <property type="protein sequence ID" value="QJW97606.1"/>
    <property type="molecule type" value="Genomic_DNA"/>
</dbReference>
<keyword evidence="3" id="KW-1185">Reference proteome</keyword>
<feature type="compositionally biased region" description="Pro residues" evidence="1">
    <location>
        <begin position="106"/>
        <end position="116"/>
    </location>
</feature>
<sequence length="132" mass="14020">MLGGAFGVGAVLYPQPAAQVVAAGQPGLELGLFAVAAQAVLRWRVRRRISHLPGFTRTRSEPSAAAAPPSWPCRPRSARRRPVTDRTARAPRRRRSRRRGPEAKKPPPAPSVPSPAPSAELPAGRGRAGVNS</sequence>
<feature type="compositionally biased region" description="Basic residues" evidence="1">
    <location>
        <begin position="89"/>
        <end position="98"/>
    </location>
</feature>
<reference evidence="3" key="1">
    <citation type="submission" date="2020-05" db="EMBL/GenBank/DDBJ databases">
        <title>Frigoriglobus tundricola gen. nov., sp. nov., a psychrotolerant cellulolytic planctomycete of the family Gemmataceae with two divergent copies of 16S rRNA gene.</title>
        <authorList>
            <person name="Kulichevskaya I.S."/>
            <person name="Ivanova A.A."/>
            <person name="Naumoff D.G."/>
            <person name="Beletsky A.V."/>
            <person name="Rijpstra W.I.C."/>
            <person name="Sinninghe Damste J.S."/>
            <person name="Mardanov A.V."/>
            <person name="Ravin N.V."/>
            <person name="Dedysh S.N."/>
        </authorList>
    </citation>
    <scope>NUCLEOTIDE SEQUENCE [LARGE SCALE GENOMIC DNA]</scope>
    <source>
        <strain evidence="3">PL17</strain>
    </source>
</reference>
<evidence type="ECO:0000256" key="1">
    <source>
        <dbReference type="SAM" id="MobiDB-lite"/>
    </source>
</evidence>
<dbReference type="KEGG" id="ftj:FTUN_5181"/>
<proteinExistence type="predicted"/>
<dbReference type="Proteomes" id="UP000503447">
    <property type="component" value="Chromosome"/>
</dbReference>